<evidence type="ECO:0000256" key="1">
    <source>
        <dbReference type="SAM" id="MobiDB-lite"/>
    </source>
</evidence>
<reference evidence="2 3" key="1">
    <citation type="journal article" date="2013" name="Genome Announc.">
        <title>Draft Genome Sequence of Sphingobium lactosutens Strain DS20T, Isolated from a Hexachlorocyclohexane Dumpsite.</title>
        <authorList>
            <person name="Kumar R."/>
            <person name="Dwivedi V."/>
            <person name="Negi V."/>
            <person name="Khurana J.P."/>
            <person name="Lal R."/>
        </authorList>
    </citation>
    <scope>NUCLEOTIDE SEQUENCE [LARGE SCALE GENOMIC DNA]</scope>
    <source>
        <strain evidence="2 3">DS20</strain>
    </source>
</reference>
<gene>
    <name evidence="2" type="ORF">RLDS_25205</name>
</gene>
<keyword evidence="3" id="KW-1185">Reference proteome</keyword>
<organism evidence="2 3">
    <name type="scientific">Sphingobium lactosutens DS20</name>
    <dbReference type="NCBI Taxonomy" id="1331060"/>
    <lineage>
        <taxon>Bacteria</taxon>
        <taxon>Pseudomonadati</taxon>
        <taxon>Pseudomonadota</taxon>
        <taxon>Alphaproteobacteria</taxon>
        <taxon>Sphingomonadales</taxon>
        <taxon>Sphingomonadaceae</taxon>
        <taxon>Sphingobium</taxon>
    </lineage>
</organism>
<name>T0IGC3_9SPHN</name>
<accession>T0IGC3</accession>
<comment type="caution">
    <text evidence="2">The sequence shown here is derived from an EMBL/GenBank/DDBJ whole genome shotgun (WGS) entry which is preliminary data.</text>
</comment>
<feature type="region of interest" description="Disordered" evidence="1">
    <location>
        <begin position="1"/>
        <end position="28"/>
    </location>
</feature>
<protein>
    <submittedName>
        <fullName evidence="2">Uncharacterized protein</fullName>
    </submittedName>
</protein>
<dbReference type="EMBL" id="ATDP01000109">
    <property type="protein sequence ID" value="EQB10735.1"/>
    <property type="molecule type" value="Genomic_DNA"/>
</dbReference>
<evidence type="ECO:0000313" key="3">
    <source>
        <dbReference type="Proteomes" id="UP000015531"/>
    </source>
</evidence>
<sequence>MIDDANEEGGKPVPGGDIVERTAPDEREHDDCALAAAIGAAEELCLRAERHSAERSLRGIVHQTDSTVDEEGDEGKEACAVEAWR</sequence>
<feature type="compositionally biased region" description="Basic and acidic residues" evidence="1">
    <location>
        <begin position="75"/>
        <end position="85"/>
    </location>
</feature>
<dbReference type="AlphaFoldDB" id="T0IGC3"/>
<feature type="region of interest" description="Disordered" evidence="1">
    <location>
        <begin position="62"/>
        <end position="85"/>
    </location>
</feature>
<proteinExistence type="predicted"/>
<feature type="compositionally biased region" description="Basic and acidic residues" evidence="1">
    <location>
        <begin position="18"/>
        <end position="28"/>
    </location>
</feature>
<evidence type="ECO:0000313" key="2">
    <source>
        <dbReference type="EMBL" id="EQB10735.1"/>
    </source>
</evidence>
<dbReference type="Proteomes" id="UP000015531">
    <property type="component" value="Unassembled WGS sequence"/>
</dbReference>